<dbReference type="STRING" id="1246581.A0A2H9TJL9"/>
<dbReference type="Pfam" id="PF04615">
    <property type="entry name" value="Utp14"/>
    <property type="match status" value="2"/>
</dbReference>
<keyword evidence="6" id="KW-1185">Reference proteome</keyword>
<evidence type="ECO:0000256" key="4">
    <source>
        <dbReference type="SAM" id="MobiDB-lite"/>
    </source>
</evidence>
<evidence type="ECO:0000256" key="3">
    <source>
        <dbReference type="ARBA" id="ARBA00023242"/>
    </source>
</evidence>
<evidence type="ECO:0000256" key="1">
    <source>
        <dbReference type="ARBA" id="ARBA00004604"/>
    </source>
</evidence>
<evidence type="ECO:0000313" key="5">
    <source>
        <dbReference type="EMBL" id="PJF17943.1"/>
    </source>
</evidence>
<dbReference type="AlphaFoldDB" id="A0A2H9TJL9"/>
<keyword evidence="2" id="KW-0597">Phosphoprotein</keyword>
<organism evidence="5 6">
    <name type="scientific">Paramicrosporidium saccamoebae</name>
    <dbReference type="NCBI Taxonomy" id="1246581"/>
    <lineage>
        <taxon>Eukaryota</taxon>
        <taxon>Fungi</taxon>
        <taxon>Fungi incertae sedis</taxon>
        <taxon>Cryptomycota</taxon>
        <taxon>Cryptomycota incertae sedis</taxon>
        <taxon>Paramicrosporidium</taxon>
    </lineage>
</organism>
<comment type="caution">
    <text evidence="5">The sequence shown here is derived from an EMBL/GenBank/DDBJ whole genome shotgun (WGS) entry which is preliminary data.</text>
</comment>
<protein>
    <recommendedName>
        <fullName evidence="7">U3 small nucleolar RNA-associated protein 14</fullName>
    </recommendedName>
</protein>
<keyword evidence="3" id="KW-0539">Nucleus</keyword>
<dbReference type="OrthoDB" id="277439at2759"/>
<gene>
    <name evidence="5" type="ORF">PSACC_02252</name>
</gene>
<feature type="compositionally biased region" description="Acidic residues" evidence="4">
    <location>
        <begin position="367"/>
        <end position="376"/>
    </location>
</feature>
<comment type="subcellular location">
    <subcellularLocation>
        <location evidence="1">Nucleus</location>
        <location evidence="1">Nucleolus</location>
    </subcellularLocation>
</comment>
<evidence type="ECO:0000313" key="6">
    <source>
        <dbReference type="Proteomes" id="UP000240830"/>
    </source>
</evidence>
<evidence type="ECO:0000256" key="2">
    <source>
        <dbReference type="ARBA" id="ARBA00022553"/>
    </source>
</evidence>
<evidence type="ECO:0008006" key="7">
    <source>
        <dbReference type="Google" id="ProtNLM"/>
    </source>
</evidence>
<dbReference type="GO" id="GO:0032040">
    <property type="term" value="C:small-subunit processome"/>
    <property type="evidence" value="ECO:0007669"/>
    <property type="project" value="InterPro"/>
</dbReference>
<dbReference type="PANTHER" id="PTHR14150">
    <property type="entry name" value="U3 SMALL NUCLEOLAR RNA-ASSOCIATED PROTEIN 14"/>
    <property type="match status" value="1"/>
</dbReference>
<feature type="region of interest" description="Disordered" evidence="4">
    <location>
        <begin position="319"/>
        <end position="408"/>
    </location>
</feature>
<accession>A0A2H9TJL9</accession>
<dbReference type="GO" id="GO:0006364">
    <property type="term" value="P:rRNA processing"/>
    <property type="evidence" value="ECO:0007669"/>
    <property type="project" value="InterPro"/>
</dbReference>
<dbReference type="EMBL" id="MTSL01000150">
    <property type="protein sequence ID" value="PJF17943.1"/>
    <property type="molecule type" value="Genomic_DNA"/>
</dbReference>
<feature type="compositionally biased region" description="Acidic residues" evidence="4">
    <location>
        <begin position="339"/>
        <end position="349"/>
    </location>
</feature>
<name>A0A2H9TJL9_9FUNG</name>
<dbReference type="InterPro" id="IPR006709">
    <property type="entry name" value="SSU_processome_Utp14"/>
</dbReference>
<proteinExistence type="predicted"/>
<reference evidence="5 6" key="1">
    <citation type="submission" date="2016-10" db="EMBL/GenBank/DDBJ databases">
        <title>The genome of Paramicrosporidium saccamoebae is the missing link in understanding Cryptomycota and Microsporidia evolution.</title>
        <authorList>
            <person name="Quandt C.A."/>
            <person name="Beaudet D."/>
            <person name="Corsaro D."/>
            <person name="Michel R."/>
            <person name="Corradi N."/>
            <person name="James T."/>
        </authorList>
    </citation>
    <scope>NUCLEOTIDE SEQUENCE [LARGE SCALE GENOMIC DNA]</scope>
    <source>
        <strain evidence="5 6">KSL3</strain>
    </source>
</reference>
<dbReference type="Proteomes" id="UP000240830">
    <property type="component" value="Unassembled WGS sequence"/>
</dbReference>
<sequence length="641" mass="72767">MGKKDSGIDKDLLSFVTGLDADASADRRNLNKSTALAEHAQEGEQVSIAELTAVLDDETGFADLKKRIGDIVEAENAVGKRGVANVEIVAAPLASHEQKRLERKAAYELSSKEVNKWIPVIRANRNAKVLSFPAKQPRPTPSTGDILATAFEPKTDLEKTMNEMLKKSGMDTEEGITTAEQLEMSKLTPEEVERRYQELAKRRALLFFNEQKNKRQSKIKSKTFRKVVKREKERRMVKDVDASGERLTEEEIREERMKAELGRIKERMTLKTRKATKWAHDLMQKRRLESGSREEVMQQVRDKDRLRQEIFGKASQYAEEFSGSELDSDNAEGDHFHDEEDSSDEEGTTEDFKSLSKSKKKRHCEDDYVETSEESGIDSFSGHEMSGEMDEIFEDKPEAAAPIGRRVFAPTNPINKEIESLPNVSTKKSKNPETVSSIFGDDEVILPVADKAKPKSSSGRTRRLKGKMQIPNLFAPEDEQSITLDEKTKGQLEVIKQAFDGDNVFAEFQQRKQEEIDEDKPKDVDLTLPGWGTWGGLDIEAPKGKIILKAQEGLDPRKRKDANLSHVIIHEKRSKKMAKLMIDRPPFPFKSHEEYERSLQKPVGKEWNCATNFTKNIQSRVRVKVGSIIDPIKFVKKDYSK</sequence>
<dbReference type="PANTHER" id="PTHR14150:SF12">
    <property type="entry name" value="U3 SMALL NUCLEOLAR RNA-ASSOCIATED PROTEIN 14 HOMOLOG A"/>
    <property type="match status" value="1"/>
</dbReference>